<dbReference type="InterPro" id="IPR027417">
    <property type="entry name" value="P-loop_NTPase"/>
</dbReference>
<dbReference type="GO" id="GO:0005524">
    <property type="term" value="F:ATP binding"/>
    <property type="evidence" value="ECO:0007669"/>
    <property type="project" value="UniProtKB-KW"/>
</dbReference>
<dbReference type="Pfam" id="PF00005">
    <property type="entry name" value="ABC_tran"/>
    <property type="match status" value="1"/>
</dbReference>
<keyword evidence="2" id="KW-0547">Nucleotide-binding</keyword>
<reference evidence="5 6" key="1">
    <citation type="submission" date="2024-03" db="EMBL/GenBank/DDBJ databases">
        <title>Pseudoalteromonas qingdaonensis sp. nov., isolated from the intestines of marine benthic organisms.</title>
        <authorList>
            <person name="Lin X."/>
            <person name="Fang S."/>
            <person name="Hu X."/>
        </authorList>
    </citation>
    <scope>NUCLEOTIDE SEQUENCE [LARGE SCALE GENOMIC DNA]</scope>
    <source>
        <strain evidence="5 6">YIC-827</strain>
    </source>
</reference>
<proteinExistence type="predicted"/>
<protein>
    <submittedName>
        <fullName evidence="5">ABC transporter ATP-binding protein</fullName>
    </submittedName>
</protein>
<name>A0ABU9MWF3_9GAMM</name>
<keyword evidence="1" id="KW-0813">Transport</keyword>
<evidence type="ECO:0000259" key="4">
    <source>
        <dbReference type="PROSITE" id="PS50893"/>
    </source>
</evidence>
<dbReference type="PANTHER" id="PTHR24220">
    <property type="entry name" value="IMPORT ATP-BINDING PROTEIN"/>
    <property type="match status" value="1"/>
</dbReference>
<dbReference type="SUPFAM" id="SSF52540">
    <property type="entry name" value="P-loop containing nucleoside triphosphate hydrolases"/>
    <property type="match status" value="1"/>
</dbReference>
<dbReference type="InterPro" id="IPR015854">
    <property type="entry name" value="ABC_transpr_LolD-like"/>
</dbReference>
<dbReference type="InterPro" id="IPR003439">
    <property type="entry name" value="ABC_transporter-like_ATP-bd"/>
</dbReference>
<dbReference type="Gene3D" id="3.40.50.300">
    <property type="entry name" value="P-loop containing nucleotide triphosphate hydrolases"/>
    <property type="match status" value="1"/>
</dbReference>
<evidence type="ECO:0000256" key="1">
    <source>
        <dbReference type="ARBA" id="ARBA00022448"/>
    </source>
</evidence>
<dbReference type="InterPro" id="IPR017911">
    <property type="entry name" value="MacB-like_ATP-bd"/>
</dbReference>
<dbReference type="InterPro" id="IPR003593">
    <property type="entry name" value="AAA+_ATPase"/>
</dbReference>
<evidence type="ECO:0000256" key="3">
    <source>
        <dbReference type="ARBA" id="ARBA00022840"/>
    </source>
</evidence>
<accession>A0ABU9MWF3</accession>
<dbReference type="Proteomes" id="UP001447008">
    <property type="component" value="Unassembled WGS sequence"/>
</dbReference>
<comment type="caution">
    <text evidence="5">The sequence shown here is derived from an EMBL/GenBank/DDBJ whole genome shotgun (WGS) entry which is preliminary data.</text>
</comment>
<gene>
    <name evidence="5" type="ORF">WCN91_09245</name>
</gene>
<keyword evidence="3 5" id="KW-0067">ATP-binding</keyword>
<dbReference type="PROSITE" id="PS50893">
    <property type="entry name" value="ABC_TRANSPORTER_2"/>
    <property type="match status" value="1"/>
</dbReference>
<dbReference type="PANTHER" id="PTHR24220:SF611">
    <property type="entry name" value="ATP-BINDING COMPONENT OF ABC TRANSPORTER-RELATED"/>
    <property type="match status" value="1"/>
</dbReference>
<evidence type="ECO:0000313" key="5">
    <source>
        <dbReference type="EMBL" id="MEM0515595.1"/>
    </source>
</evidence>
<keyword evidence="6" id="KW-1185">Reference proteome</keyword>
<dbReference type="CDD" id="cd03255">
    <property type="entry name" value="ABC_MJ0796_LolCDE_FtsE"/>
    <property type="match status" value="1"/>
</dbReference>
<dbReference type="RefSeq" id="WP_342678372.1">
    <property type="nucleotide sequence ID" value="NZ_JBCGCU010000008.1"/>
</dbReference>
<feature type="domain" description="ABC transporter" evidence="4">
    <location>
        <begin position="2"/>
        <end position="231"/>
    </location>
</feature>
<evidence type="ECO:0000256" key="2">
    <source>
        <dbReference type="ARBA" id="ARBA00022741"/>
    </source>
</evidence>
<sequence>MIDIDKLWFSWQGHTGQPTLSIDALHIAKGEHLFLHGPSGSGKSTLLSLLAGIQTPQRGNISLNGTALETLSSAQRDQFRADHLGYIFQSFNLLPYLSPIENVTLPCAFSKLRKQRALAHQASLNEVAHTLLTQLGLAPQFHQQPVNTLSIGQQQRVAAARAVIGDPEIIIADEPTSALDEANRQAFIELLFAQTDKTGATVVFVSHEQSLAPLFSKVVHLDELQGAADDLA</sequence>
<organism evidence="5 6">
    <name type="scientific">Pseudoalteromonas qingdaonensis</name>
    <dbReference type="NCBI Taxonomy" id="3131913"/>
    <lineage>
        <taxon>Bacteria</taxon>
        <taxon>Pseudomonadati</taxon>
        <taxon>Pseudomonadota</taxon>
        <taxon>Gammaproteobacteria</taxon>
        <taxon>Alteromonadales</taxon>
        <taxon>Pseudoalteromonadaceae</taxon>
        <taxon>Pseudoalteromonas</taxon>
    </lineage>
</organism>
<evidence type="ECO:0000313" key="6">
    <source>
        <dbReference type="Proteomes" id="UP001447008"/>
    </source>
</evidence>
<dbReference type="EMBL" id="JBCGCU010000008">
    <property type="protein sequence ID" value="MEM0515595.1"/>
    <property type="molecule type" value="Genomic_DNA"/>
</dbReference>
<dbReference type="SMART" id="SM00382">
    <property type="entry name" value="AAA"/>
    <property type="match status" value="1"/>
</dbReference>